<organism evidence="4 5">
    <name type="scientific">Cyphellophora europaea (strain CBS 101466)</name>
    <name type="common">Phialophora europaea</name>
    <dbReference type="NCBI Taxonomy" id="1220924"/>
    <lineage>
        <taxon>Eukaryota</taxon>
        <taxon>Fungi</taxon>
        <taxon>Dikarya</taxon>
        <taxon>Ascomycota</taxon>
        <taxon>Pezizomycotina</taxon>
        <taxon>Eurotiomycetes</taxon>
        <taxon>Chaetothyriomycetidae</taxon>
        <taxon>Chaetothyriales</taxon>
        <taxon>Cyphellophoraceae</taxon>
        <taxon>Cyphellophora</taxon>
    </lineage>
</organism>
<dbReference type="RefSeq" id="XP_008710686.1">
    <property type="nucleotide sequence ID" value="XM_008712464.1"/>
</dbReference>
<dbReference type="OrthoDB" id="443402at2759"/>
<evidence type="ECO:0000259" key="3">
    <source>
        <dbReference type="Pfam" id="PF24883"/>
    </source>
</evidence>
<dbReference type="Gene3D" id="3.40.50.300">
    <property type="entry name" value="P-loop containing nucleotide triphosphate hydrolases"/>
    <property type="match status" value="1"/>
</dbReference>
<reference evidence="4 5" key="1">
    <citation type="submission" date="2013-03" db="EMBL/GenBank/DDBJ databases">
        <title>The Genome Sequence of Phialophora europaea CBS 101466.</title>
        <authorList>
            <consortium name="The Broad Institute Genomics Platform"/>
            <person name="Cuomo C."/>
            <person name="de Hoog S."/>
            <person name="Gorbushina A."/>
            <person name="Walker B."/>
            <person name="Young S.K."/>
            <person name="Zeng Q."/>
            <person name="Gargeya S."/>
            <person name="Fitzgerald M."/>
            <person name="Haas B."/>
            <person name="Abouelleil A."/>
            <person name="Allen A.W."/>
            <person name="Alvarado L."/>
            <person name="Arachchi H.M."/>
            <person name="Berlin A.M."/>
            <person name="Chapman S.B."/>
            <person name="Gainer-Dewar J."/>
            <person name="Goldberg J."/>
            <person name="Griggs A."/>
            <person name="Gujja S."/>
            <person name="Hansen M."/>
            <person name="Howarth C."/>
            <person name="Imamovic A."/>
            <person name="Ireland A."/>
            <person name="Larimer J."/>
            <person name="McCowan C."/>
            <person name="Murphy C."/>
            <person name="Pearson M."/>
            <person name="Poon T.W."/>
            <person name="Priest M."/>
            <person name="Roberts A."/>
            <person name="Saif S."/>
            <person name="Shea T."/>
            <person name="Sisk P."/>
            <person name="Sykes S."/>
            <person name="Wortman J."/>
            <person name="Nusbaum C."/>
            <person name="Birren B."/>
        </authorList>
    </citation>
    <scope>NUCLEOTIDE SEQUENCE [LARGE SCALE GENOMIC DNA]</scope>
    <source>
        <strain evidence="4 5">CBS 101466</strain>
    </source>
</reference>
<protein>
    <recommendedName>
        <fullName evidence="3">Nephrocystin 3-like N-terminal domain-containing protein</fullName>
    </recommendedName>
</protein>
<keyword evidence="1" id="KW-0677">Repeat</keyword>
<dbReference type="VEuPathDB" id="FungiDB:HMPREF1541_00156"/>
<sequence length="1162" mass="130866">MDPVSAFALSCNVIQLTQAAASTGQVIYKIYKTGKIEGIDDFGKRLGDLDKLLDDTKHLSQQPGSQAPIGKSRQTAAQILQTCSEDAAVLRETLQKLKTQRDGRRFAFAIKAVWTGSASKIENARLRLESSQKWLTASLIPVMAYGPFEMIVRNCIPRLGRIVEKDAAGGRHTHQRSGSQLKIADDIDRGFSAQADLQAQIHRQAIFERDREHSRSRLLESLRYSQMHDRINSIEDHTESTFDWIFHPVCEYAKGSFASWLLSTDTHFWIQGKAGSGKSTLMRKLWSDQSTIQLLSLGCDIRSSLVLKHGFWLPAGNVLQKNYKGMLFCLIHGILSSNASAIDWLLAENPSLRLVKEYGDWDERSLQETLFALLGNDELFSRTCIFLDGLDEIGSPSDYDKILDLIKGMASLDKSRIKVCTSSRPERPWSEKFRSVHQLRLEDLTKQDIKTYARKKLNGKLPAADQQHTGLSAEGLLEEIVDRSEGVFLWAHLATETLLNATADASRTEIEDLLMRLPRGMMNLYENILSRREETAESVKAETATYLRLCLASDDRVNIEDNRFPREPLLLHRALLIWKTVFSDEEQYWWRTDEQTYRTDMLRFEDRIQDICCGLLKPRYGQSLVHYPYFMDKIGRIQRWPGVRTDAGVDRDLARDLVATNFEFSHRSVADFLAGAPSGREFMDRCVLTPQQLLFSQIDAELLRCKIWQKSQVDRSIAFHAVMVRVVKDMTIFARTNAGSTTEEQLLEAIYRFKAAISSISSFHQEQDGLSTPGGAPGLVFDLARATNLNLLNKDCLHLAHDAEGLLLEFGIDVWFRERLEPRLWAAQASSPIMATTYKNYLLLCATKGNLPVVARRLIDSGADFYADQYLPISRPEKHSAAGELLIMSGNHSSGPKPDDLCLWAEIASSCSAKVQFQLYQPFWRIWADSTMDFMRFFYSTGLHGSLSFVLDVSANLNLWLRHAASNGHTLPIIDPNTCVGFAIMPEKSDRDFSIQPFFAKSWGGLSYCPKKKPEEQLQFPKALPAQCSQCMADANDGFWKLLPDILEVQLCHRGCELDTASDVDKMIDLKQRPTMQRQEKVAAIFRNGTPADKGSQDLASTSGRTSGTGTAQLQRAASRPKRPPRSARKLAAELGFYKEPADPCVAQCPLPMFESVSTNCS</sequence>
<gene>
    <name evidence="4" type="ORF">HMPREF1541_00156</name>
</gene>
<feature type="compositionally biased region" description="Basic residues" evidence="2">
    <location>
        <begin position="1119"/>
        <end position="1128"/>
    </location>
</feature>
<dbReference type="SUPFAM" id="SSF52540">
    <property type="entry name" value="P-loop containing nucleoside triphosphate hydrolases"/>
    <property type="match status" value="1"/>
</dbReference>
<feature type="region of interest" description="Disordered" evidence="2">
    <location>
        <begin position="1088"/>
        <end position="1128"/>
    </location>
</feature>
<dbReference type="PANTHER" id="PTHR10039:SF5">
    <property type="entry name" value="NACHT DOMAIN-CONTAINING PROTEIN"/>
    <property type="match status" value="1"/>
</dbReference>
<dbReference type="GeneID" id="19967495"/>
<dbReference type="PANTHER" id="PTHR10039">
    <property type="entry name" value="AMELOGENIN"/>
    <property type="match status" value="1"/>
</dbReference>
<evidence type="ECO:0000313" key="5">
    <source>
        <dbReference type="Proteomes" id="UP000030752"/>
    </source>
</evidence>
<dbReference type="STRING" id="1220924.W2SDK7"/>
<dbReference type="EMBL" id="KB822711">
    <property type="protein sequence ID" value="ETN45974.1"/>
    <property type="molecule type" value="Genomic_DNA"/>
</dbReference>
<dbReference type="InterPro" id="IPR027417">
    <property type="entry name" value="P-loop_NTPase"/>
</dbReference>
<dbReference type="Proteomes" id="UP000030752">
    <property type="component" value="Unassembled WGS sequence"/>
</dbReference>
<dbReference type="Pfam" id="PF24883">
    <property type="entry name" value="NPHP3_N"/>
    <property type="match status" value="1"/>
</dbReference>
<feature type="compositionally biased region" description="Low complexity" evidence="2">
    <location>
        <begin position="1101"/>
        <end position="1111"/>
    </location>
</feature>
<evidence type="ECO:0000313" key="4">
    <source>
        <dbReference type="EMBL" id="ETN45974.1"/>
    </source>
</evidence>
<dbReference type="eggNOG" id="ENOG502SHRA">
    <property type="taxonomic scope" value="Eukaryota"/>
</dbReference>
<dbReference type="InParanoid" id="W2SDK7"/>
<dbReference type="HOGENOM" id="CLU_275082_0_0_1"/>
<name>W2SDK7_CYPE1</name>
<accession>W2SDK7</accession>
<dbReference type="InterPro" id="IPR056884">
    <property type="entry name" value="NPHP3-like_N"/>
</dbReference>
<evidence type="ECO:0000256" key="2">
    <source>
        <dbReference type="SAM" id="MobiDB-lite"/>
    </source>
</evidence>
<dbReference type="AlphaFoldDB" id="W2SDK7"/>
<proteinExistence type="predicted"/>
<evidence type="ECO:0000256" key="1">
    <source>
        <dbReference type="ARBA" id="ARBA00022737"/>
    </source>
</evidence>
<keyword evidence="5" id="KW-1185">Reference proteome</keyword>
<feature type="domain" description="Nephrocystin 3-like N-terminal" evidence="3">
    <location>
        <begin position="255"/>
        <end position="424"/>
    </location>
</feature>